<dbReference type="Pfam" id="PF25944">
    <property type="entry name" value="Beta-barrel_RND"/>
    <property type="match status" value="1"/>
</dbReference>
<dbReference type="InterPro" id="IPR006143">
    <property type="entry name" value="RND_pump_MFP"/>
</dbReference>
<evidence type="ECO:0000256" key="2">
    <source>
        <dbReference type="SAM" id="Coils"/>
    </source>
</evidence>
<dbReference type="GO" id="GO:0046677">
    <property type="term" value="P:response to antibiotic"/>
    <property type="evidence" value="ECO:0007669"/>
    <property type="project" value="TreeGrafter"/>
</dbReference>
<dbReference type="Pfam" id="PF25917">
    <property type="entry name" value="BSH_RND"/>
    <property type="match status" value="1"/>
</dbReference>
<reference evidence="6" key="1">
    <citation type="submission" date="2022-07" db="EMBL/GenBank/DDBJ databases">
        <title>Description and genome-wide analysis of Profundicola chukchiensis gen. nov., sp. nov., marine bacteria isolated from bottom sediments of the Chukchi Sea.</title>
        <authorList>
            <person name="Romanenko L."/>
            <person name="Otstavnykh N."/>
            <person name="Kurilenko V."/>
            <person name="Eremeev V."/>
            <person name="Velansky P."/>
            <person name="Mikhailov V."/>
            <person name="Isaeva M."/>
        </authorList>
    </citation>
    <scope>NUCLEOTIDE SEQUENCE</scope>
    <source>
        <strain evidence="6">KMM 9713</strain>
    </source>
</reference>
<evidence type="ECO:0000259" key="3">
    <source>
        <dbReference type="Pfam" id="PF25876"/>
    </source>
</evidence>
<dbReference type="Proteomes" id="UP001152599">
    <property type="component" value="Unassembled WGS sequence"/>
</dbReference>
<dbReference type="Gene3D" id="2.40.50.100">
    <property type="match status" value="1"/>
</dbReference>
<evidence type="ECO:0000256" key="1">
    <source>
        <dbReference type="ARBA" id="ARBA00009477"/>
    </source>
</evidence>
<comment type="caution">
    <text evidence="6">The sequence shown here is derived from an EMBL/GenBank/DDBJ whole genome shotgun (WGS) entry which is preliminary data.</text>
</comment>
<name>A0A9X4MZ55_9FLAO</name>
<evidence type="ECO:0000313" key="7">
    <source>
        <dbReference type="Proteomes" id="UP001152599"/>
    </source>
</evidence>
<dbReference type="PANTHER" id="PTHR30158">
    <property type="entry name" value="ACRA/E-RELATED COMPONENT OF DRUG EFFLUX TRANSPORTER"/>
    <property type="match status" value="1"/>
</dbReference>
<dbReference type="NCBIfam" id="TIGR01730">
    <property type="entry name" value="RND_mfp"/>
    <property type="match status" value="1"/>
</dbReference>
<dbReference type="AlphaFoldDB" id="A0A9X4MZ55"/>
<dbReference type="GO" id="GO:0005886">
    <property type="term" value="C:plasma membrane"/>
    <property type="evidence" value="ECO:0007669"/>
    <property type="project" value="TreeGrafter"/>
</dbReference>
<dbReference type="PANTHER" id="PTHR30158:SF23">
    <property type="entry name" value="MULTIDRUG RESISTANCE PROTEIN MEXA"/>
    <property type="match status" value="1"/>
</dbReference>
<dbReference type="InterPro" id="IPR058625">
    <property type="entry name" value="MdtA-like_BSH"/>
</dbReference>
<accession>A0A9X4MZ55</accession>
<dbReference type="Gene3D" id="1.10.287.470">
    <property type="entry name" value="Helix hairpin bin"/>
    <property type="match status" value="1"/>
</dbReference>
<dbReference type="InterPro" id="IPR058624">
    <property type="entry name" value="MdtA-like_HH"/>
</dbReference>
<proteinExistence type="inferred from homology"/>
<keyword evidence="7" id="KW-1185">Reference proteome</keyword>
<feature type="domain" description="Multidrug resistance protein MdtA-like barrel-sandwich hybrid" evidence="4">
    <location>
        <begin position="58"/>
        <end position="212"/>
    </location>
</feature>
<dbReference type="Pfam" id="PF25876">
    <property type="entry name" value="HH_MFP_RND"/>
    <property type="match status" value="1"/>
</dbReference>
<comment type="similarity">
    <text evidence="1">Belongs to the membrane fusion protein (MFP) (TC 8.A.1) family.</text>
</comment>
<feature type="coiled-coil region" evidence="2">
    <location>
        <begin position="104"/>
        <end position="162"/>
    </location>
</feature>
<evidence type="ECO:0000259" key="4">
    <source>
        <dbReference type="Pfam" id="PF25917"/>
    </source>
</evidence>
<dbReference type="GO" id="GO:0022857">
    <property type="term" value="F:transmembrane transporter activity"/>
    <property type="evidence" value="ECO:0007669"/>
    <property type="project" value="InterPro"/>
</dbReference>
<dbReference type="InterPro" id="IPR058626">
    <property type="entry name" value="MdtA-like_b-barrel"/>
</dbReference>
<dbReference type="GO" id="GO:0030313">
    <property type="term" value="C:cell envelope"/>
    <property type="evidence" value="ECO:0007669"/>
    <property type="project" value="UniProtKB-SubCell"/>
</dbReference>
<dbReference type="PROSITE" id="PS51257">
    <property type="entry name" value="PROKAR_LIPOPROTEIN"/>
    <property type="match status" value="1"/>
</dbReference>
<dbReference type="RefSeq" id="WP_304416885.1">
    <property type="nucleotide sequence ID" value="NZ_JANAIE010000003.1"/>
</dbReference>
<dbReference type="Gene3D" id="2.40.420.20">
    <property type="match status" value="1"/>
</dbReference>
<evidence type="ECO:0000259" key="5">
    <source>
        <dbReference type="Pfam" id="PF25944"/>
    </source>
</evidence>
<feature type="domain" description="Multidrug resistance protein MdtA-like alpha-helical hairpin" evidence="3">
    <location>
        <begin position="106"/>
        <end position="162"/>
    </location>
</feature>
<gene>
    <name evidence="6" type="ORF">NMK71_03280</name>
</gene>
<sequence length="392" mass="42579">MRNAFFLCAMTLFFLSCKNEQPGGMQQQAKPYPVLEVAERDVVGYQEFPTQIQGVNNNEVRAKIQGYITQVLVDEGQVVRKGQVLFRLETNTLNQSATAAKAGIQASQATIEAAKARVNAAKVEVNRLKPLVERNIISSVQLETANANLMNAQSQLAQAQAGYSQSSASYQEVQANIGYSVIRSPISGTVGKINQREGSLVGPTSPLPITTVSQTNQVYAYFAMNESQYLDFLDQTEGKTADDKLKNTPDVDLILANGMKYEKTGRIEAVTGQIDPNSGTVQFRASFDNENKMLSNGNSGTIRIPQQYKNAMVVPEQSTFEQQGLVYVYKVVNDTVVSTKVDVAARLENMALISGGLKKGDKIVAKGVGILRNGAAIVPQPVKFDSIVPKAN</sequence>
<dbReference type="SUPFAM" id="SSF111369">
    <property type="entry name" value="HlyD-like secretion proteins"/>
    <property type="match status" value="1"/>
</dbReference>
<organism evidence="6 7">
    <name type="scientific">Profundicola chukchiensis</name>
    <dbReference type="NCBI Taxonomy" id="2961959"/>
    <lineage>
        <taxon>Bacteria</taxon>
        <taxon>Pseudomonadati</taxon>
        <taxon>Bacteroidota</taxon>
        <taxon>Flavobacteriia</taxon>
        <taxon>Flavobacteriales</taxon>
        <taxon>Weeksellaceae</taxon>
        <taxon>Profundicola</taxon>
    </lineage>
</organism>
<dbReference type="EMBL" id="JANCMU010000001">
    <property type="protein sequence ID" value="MDG4945425.1"/>
    <property type="molecule type" value="Genomic_DNA"/>
</dbReference>
<protein>
    <submittedName>
        <fullName evidence="6">Efflux RND transporter periplasmic adaptor subunit</fullName>
    </submittedName>
</protein>
<feature type="domain" description="Multidrug resistance protein MdtA-like beta-barrel" evidence="5">
    <location>
        <begin position="246"/>
        <end position="304"/>
    </location>
</feature>
<evidence type="ECO:0000313" key="6">
    <source>
        <dbReference type="EMBL" id="MDG4945425.1"/>
    </source>
</evidence>
<keyword evidence="2" id="KW-0175">Coiled coil</keyword>
<dbReference type="Gene3D" id="2.40.30.170">
    <property type="match status" value="1"/>
</dbReference>